<dbReference type="AlphaFoldDB" id="T1C4U9"/>
<dbReference type="EMBL" id="AUZX01000625">
    <property type="protein sequence ID" value="EQD80506.1"/>
    <property type="molecule type" value="Genomic_DNA"/>
</dbReference>
<feature type="domain" description="Transposase for insertion sequence element IS21-like C-terminal" evidence="1">
    <location>
        <begin position="32"/>
        <end position="100"/>
    </location>
</feature>
<dbReference type="InterPro" id="IPR054353">
    <property type="entry name" value="IstA-like_C"/>
</dbReference>
<comment type="caution">
    <text evidence="2">The sequence shown here is derived from an EMBL/GenBank/DDBJ whole genome shotgun (WGS) entry which is preliminary data.</text>
</comment>
<gene>
    <name evidence="2" type="ORF">B1A_00822</name>
</gene>
<dbReference type="Pfam" id="PF22483">
    <property type="entry name" value="Mu-transpos_C_2"/>
    <property type="match status" value="1"/>
</dbReference>
<accession>T1C4U9</accession>
<reference evidence="2" key="2">
    <citation type="journal article" date="2014" name="ISME J.">
        <title>Microbial stratification in low pH oxic and suboxic macroscopic growths along an acid mine drainage.</title>
        <authorList>
            <person name="Mendez-Garcia C."/>
            <person name="Mesa V."/>
            <person name="Sprenger R.R."/>
            <person name="Richter M."/>
            <person name="Diez M.S."/>
            <person name="Solano J."/>
            <person name="Bargiela R."/>
            <person name="Golyshina O.V."/>
            <person name="Manteca A."/>
            <person name="Ramos J.L."/>
            <person name="Gallego J.R."/>
            <person name="Llorente I."/>
            <person name="Martins Dos Santos V.A."/>
            <person name="Jensen O.N."/>
            <person name="Pelaez A.I."/>
            <person name="Sanchez J."/>
            <person name="Ferrer M."/>
        </authorList>
    </citation>
    <scope>NUCLEOTIDE SEQUENCE</scope>
</reference>
<proteinExistence type="predicted"/>
<evidence type="ECO:0000313" key="2">
    <source>
        <dbReference type="EMBL" id="EQD80506.1"/>
    </source>
</evidence>
<feature type="non-terminal residue" evidence="2">
    <location>
        <position position="151"/>
    </location>
</feature>
<organism evidence="2">
    <name type="scientific">mine drainage metagenome</name>
    <dbReference type="NCBI Taxonomy" id="410659"/>
    <lineage>
        <taxon>unclassified sequences</taxon>
        <taxon>metagenomes</taxon>
        <taxon>ecological metagenomes</taxon>
    </lineage>
</organism>
<name>T1C4U9_9ZZZZ</name>
<reference evidence="2" key="1">
    <citation type="submission" date="2013-08" db="EMBL/GenBank/DDBJ databases">
        <authorList>
            <person name="Mendez C."/>
            <person name="Richter M."/>
            <person name="Ferrer M."/>
            <person name="Sanchez J."/>
        </authorList>
    </citation>
    <scope>NUCLEOTIDE SEQUENCE</scope>
</reference>
<dbReference type="PANTHER" id="PTHR35004">
    <property type="entry name" value="TRANSPOSASE RV3428C-RELATED"/>
    <property type="match status" value="1"/>
</dbReference>
<evidence type="ECO:0000259" key="1">
    <source>
        <dbReference type="Pfam" id="PF22483"/>
    </source>
</evidence>
<sequence>MNQEGFQKMAGSRQERYLKEEKPVLGSLILGSYEYASWQPVKVGSNYHFSLLGVYYSVPYHLRGTEIIARVSGDLVSAYSDNHHVATHQRSFDVGSHITDTSHMPEAHLSYLRDTTKEITSRAQGIGVSCEAVIASVLASHRFPRLHTSKL</sequence>
<dbReference type="PANTHER" id="PTHR35004:SF8">
    <property type="entry name" value="TRANSPOSASE RV3428C-RELATED"/>
    <property type="match status" value="1"/>
</dbReference>
<protein>
    <submittedName>
        <fullName evidence="2">Integrase catalytic subunit</fullName>
    </submittedName>
</protein>